<evidence type="ECO:0000313" key="3">
    <source>
        <dbReference type="Proteomes" id="UP000580839"/>
    </source>
</evidence>
<dbReference type="AlphaFoldDB" id="A0A849SI40"/>
<gene>
    <name evidence="2" type="ORF">HOP12_08825</name>
</gene>
<dbReference type="Proteomes" id="UP000580839">
    <property type="component" value="Unassembled WGS sequence"/>
</dbReference>
<dbReference type="PANTHER" id="PTHR21366">
    <property type="entry name" value="GLYOXALASE FAMILY PROTEIN"/>
    <property type="match status" value="1"/>
</dbReference>
<dbReference type="PANTHER" id="PTHR21366:SF22">
    <property type="entry name" value="VOC DOMAIN-CONTAINING PROTEIN"/>
    <property type="match status" value="1"/>
</dbReference>
<dbReference type="SUPFAM" id="SSF54593">
    <property type="entry name" value="Glyoxalase/Bleomycin resistance protein/Dihydroxybiphenyl dioxygenase"/>
    <property type="match status" value="1"/>
</dbReference>
<accession>A0A849SI40</accession>
<dbReference type="PROSITE" id="PS51819">
    <property type="entry name" value="VOC"/>
    <property type="match status" value="1"/>
</dbReference>
<dbReference type="InterPro" id="IPR037523">
    <property type="entry name" value="VOC_core"/>
</dbReference>
<dbReference type="Pfam" id="PF00903">
    <property type="entry name" value="Glyoxalase"/>
    <property type="match status" value="1"/>
</dbReference>
<sequence>MSTSPRIDRVLETALYVDDMERAVAFYRDVLGLTALSTGERLSAFDANGATVLLLFRRGATAEGFKWEDGFIPPHDGAGPLHIAFAIGREAVEQWATTLGEHGVQVESRVSWERGGKSLYFRDPDGHSLELVTPGTWANY</sequence>
<name>A0A849SI40_UNCEI</name>
<organism evidence="2 3">
    <name type="scientific">Eiseniibacteriota bacterium</name>
    <dbReference type="NCBI Taxonomy" id="2212470"/>
    <lineage>
        <taxon>Bacteria</taxon>
        <taxon>Candidatus Eiseniibacteriota</taxon>
    </lineage>
</organism>
<reference evidence="2 3" key="1">
    <citation type="submission" date="2020-04" db="EMBL/GenBank/DDBJ databases">
        <title>Metagenomic profiling of ammonia- and methane-oxidizing microorganisms in a Dutch drinking water treatment plant.</title>
        <authorList>
            <person name="Poghosyan L."/>
            <person name="Leucker S."/>
        </authorList>
    </citation>
    <scope>NUCLEOTIDE SEQUENCE [LARGE SCALE GENOMIC DNA]</scope>
    <source>
        <strain evidence="2">S-RSF-IL-03</strain>
    </source>
</reference>
<comment type="caution">
    <text evidence="2">The sequence shown here is derived from an EMBL/GenBank/DDBJ whole genome shotgun (WGS) entry which is preliminary data.</text>
</comment>
<proteinExistence type="predicted"/>
<dbReference type="Gene3D" id="3.10.180.10">
    <property type="entry name" value="2,3-Dihydroxybiphenyl 1,2-Dioxygenase, domain 1"/>
    <property type="match status" value="1"/>
</dbReference>
<evidence type="ECO:0000313" key="2">
    <source>
        <dbReference type="EMBL" id="NOT34256.1"/>
    </source>
</evidence>
<dbReference type="EMBL" id="JABFRW010000103">
    <property type="protein sequence ID" value="NOT34256.1"/>
    <property type="molecule type" value="Genomic_DNA"/>
</dbReference>
<evidence type="ECO:0000259" key="1">
    <source>
        <dbReference type="PROSITE" id="PS51819"/>
    </source>
</evidence>
<dbReference type="InterPro" id="IPR004360">
    <property type="entry name" value="Glyas_Fos-R_dOase_dom"/>
</dbReference>
<feature type="domain" description="VOC" evidence="1">
    <location>
        <begin position="6"/>
        <end position="134"/>
    </location>
</feature>
<protein>
    <submittedName>
        <fullName evidence="2">Glyoxalase</fullName>
    </submittedName>
</protein>
<dbReference type="InterPro" id="IPR050383">
    <property type="entry name" value="GlyoxalaseI/FosfomycinResist"/>
</dbReference>
<dbReference type="InterPro" id="IPR029068">
    <property type="entry name" value="Glyas_Bleomycin-R_OHBP_Dase"/>
</dbReference>